<evidence type="ECO:0000256" key="1">
    <source>
        <dbReference type="ARBA" id="ARBA00009067"/>
    </source>
</evidence>
<reference evidence="7 9" key="2">
    <citation type="submission" date="2020-01" db="EMBL/GenBank/DDBJ databases">
        <title>Complete and circular genome sequences of six lactobacillus isolates from horses.</title>
        <authorList>
            <person name="Hassan H.M."/>
        </authorList>
    </citation>
    <scope>NUCLEOTIDE SEQUENCE [LARGE SCALE GENOMIC DNA]</scope>
    <source>
        <strain evidence="7 9">1D</strain>
    </source>
</reference>
<dbReference type="AlphaFoldDB" id="A0A2I1WG24"/>
<gene>
    <name evidence="4" type="ORF">F1C09_03895</name>
    <name evidence="7" type="ORF">GTO85_10900</name>
    <name evidence="5" type="ORF">HYQ56_1797</name>
    <name evidence="6" type="ORF">QP235_07945</name>
</gene>
<feature type="transmembrane region" description="Helical" evidence="2">
    <location>
        <begin position="356"/>
        <end position="380"/>
    </location>
</feature>
<dbReference type="Proteomes" id="UP001194414">
    <property type="component" value="Unassembled WGS sequence"/>
</dbReference>
<proteinExistence type="inferred from homology"/>
<dbReference type="EMBL" id="JACCPP010000026">
    <property type="protein sequence ID" value="MBI1708809.1"/>
    <property type="molecule type" value="Genomic_DNA"/>
</dbReference>
<dbReference type="Proteomes" id="UP000510660">
    <property type="component" value="Chromosome"/>
</dbReference>
<comment type="similarity">
    <text evidence="1">Belongs to the UPF0177 family.</text>
</comment>
<feature type="transmembrane region" description="Helical" evidence="2">
    <location>
        <begin position="12"/>
        <end position="33"/>
    </location>
</feature>
<dbReference type="Proteomes" id="UP000324504">
    <property type="component" value="Unassembled WGS sequence"/>
</dbReference>
<feature type="transmembrane region" description="Helical" evidence="2">
    <location>
        <begin position="39"/>
        <end position="56"/>
    </location>
</feature>
<keyword evidence="6" id="KW-0378">Hydrolase</keyword>
<feature type="transmembrane region" description="Helical" evidence="2">
    <location>
        <begin position="156"/>
        <end position="176"/>
    </location>
</feature>
<evidence type="ECO:0000313" key="5">
    <source>
        <dbReference type="EMBL" id="MBI1708809.1"/>
    </source>
</evidence>
<sequence>MKNKQYELILKVQLLIGILLTLCFSLHIGHKFIFLKQESPIILCSLVVIFVFTLLQNKNHYFQVMAKGLSILVLPYVFNFLVYNGVSFFNQVFPNEAILFSIMGCILLLVVNIPWVMVAMPILKNGFFRVLSIAIIDVSWTFNINNFVNLPESLHFLVYDALIVALESFVLAFFITKAWGLKFSWNLKFVKTSNFQLGSWLLLLGLMIWLIFFNTYLNIVDTWPELLSFWHWNNYEISYHFTADILAFSATAGIGEETIRGLEIIALLYAMRNFKSRITSAVIISAILFSLIHLSGLNTITNGTYYSIDMIAQQLTYALGFGLIFGVFYLYTGKLWLGMLIHFLIDLETTSSDESITMFTGWPAAIIILVVSVLIFGWMLTGKRRKFMEDNVDRIIAVD</sequence>
<feature type="transmembrane region" description="Helical" evidence="2">
    <location>
        <begin position="68"/>
        <end position="86"/>
    </location>
</feature>
<evidence type="ECO:0000313" key="4">
    <source>
        <dbReference type="EMBL" id="KAA8813016.1"/>
    </source>
</evidence>
<reference evidence="5" key="3">
    <citation type="submission" date="2020-07" db="EMBL/GenBank/DDBJ databases">
        <title>Comparative genomics analyses of Lactobacillus crispatus isolated from different ecological niches.</title>
        <authorList>
            <person name="Mancino W."/>
            <person name="Mancabelli L."/>
            <person name="Lugli G.A."/>
            <person name="Milani C."/>
            <person name="Viappiani A."/>
            <person name="Anzalone R."/>
            <person name="Longhi G."/>
            <person name="Ventura M."/>
            <person name="Turroni F."/>
        </authorList>
    </citation>
    <scope>NUCLEOTIDE SEQUENCE</scope>
    <source>
        <strain evidence="5">LB65</strain>
    </source>
</reference>
<feature type="transmembrane region" description="Helical" evidence="2">
    <location>
        <begin position="98"/>
        <end position="119"/>
    </location>
</feature>
<keyword evidence="2" id="KW-0812">Transmembrane</keyword>
<evidence type="ECO:0000313" key="8">
    <source>
        <dbReference type="Proteomes" id="UP000324504"/>
    </source>
</evidence>
<dbReference type="InterPro" id="IPR003675">
    <property type="entry name" value="Rce1/LyrA-like_dom"/>
</dbReference>
<dbReference type="GO" id="GO:0008237">
    <property type="term" value="F:metallopeptidase activity"/>
    <property type="evidence" value="ECO:0007669"/>
    <property type="project" value="UniProtKB-KW"/>
</dbReference>
<keyword evidence="4" id="KW-0482">Metalloprotease</keyword>
<evidence type="ECO:0000313" key="7">
    <source>
        <dbReference type="EMBL" id="QLL74797.1"/>
    </source>
</evidence>
<dbReference type="GO" id="GO:0004175">
    <property type="term" value="F:endopeptidase activity"/>
    <property type="evidence" value="ECO:0007669"/>
    <property type="project" value="UniProtKB-ARBA"/>
</dbReference>
<dbReference type="Pfam" id="PF02517">
    <property type="entry name" value="Rce1-like"/>
    <property type="match status" value="1"/>
</dbReference>
<dbReference type="EMBL" id="CP047415">
    <property type="protein sequence ID" value="QLL74797.1"/>
    <property type="molecule type" value="Genomic_DNA"/>
</dbReference>
<dbReference type="EMBL" id="JASOGN010000032">
    <property type="protein sequence ID" value="MDK6503126.1"/>
    <property type="molecule type" value="Genomic_DNA"/>
</dbReference>
<evidence type="ECO:0000313" key="6">
    <source>
        <dbReference type="EMBL" id="MDK6503126.1"/>
    </source>
</evidence>
<dbReference type="GO" id="GO:0080120">
    <property type="term" value="P:CAAX-box protein maturation"/>
    <property type="evidence" value="ECO:0007669"/>
    <property type="project" value="UniProtKB-ARBA"/>
</dbReference>
<dbReference type="GO" id="GO:0006508">
    <property type="term" value="P:proteolysis"/>
    <property type="evidence" value="ECO:0007669"/>
    <property type="project" value="UniProtKB-KW"/>
</dbReference>
<dbReference type="OMA" id="GMAYLMV"/>
<accession>A0A2I1WG24</accession>
<reference evidence="6" key="4">
    <citation type="submission" date="2023-05" db="EMBL/GenBank/DDBJ databases">
        <title>Cataloging the Phylogenetic Diversity of Human Bladder Bacteria.</title>
        <authorList>
            <person name="Du J."/>
        </authorList>
    </citation>
    <scope>NUCLEOTIDE SEQUENCE</scope>
    <source>
        <strain evidence="6">UMB9226</strain>
    </source>
</reference>
<feature type="transmembrane region" description="Helical" evidence="2">
    <location>
        <begin position="126"/>
        <end position="144"/>
    </location>
</feature>
<feature type="domain" description="CAAX prenyl protease 2/Lysostaphin resistance protein A-like" evidence="3">
    <location>
        <begin position="242"/>
        <end position="347"/>
    </location>
</feature>
<evidence type="ECO:0000313" key="9">
    <source>
        <dbReference type="Proteomes" id="UP000510660"/>
    </source>
</evidence>
<dbReference type="RefSeq" id="WP_013086946.1">
    <property type="nucleotide sequence ID" value="NZ_CP039266.1"/>
</dbReference>
<feature type="transmembrane region" description="Helical" evidence="2">
    <location>
        <begin position="317"/>
        <end position="344"/>
    </location>
</feature>
<feature type="transmembrane region" description="Helical" evidence="2">
    <location>
        <begin position="197"/>
        <end position="217"/>
    </location>
</feature>
<name>A0A2I1WG24_9LACO</name>
<keyword evidence="2" id="KW-1133">Transmembrane helix</keyword>
<keyword evidence="4" id="KW-0645">Protease</keyword>
<dbReference type="EC" id="3.4.-.-" evidence="6"/>
<feature type="transmembrane region" description="Helical" evidence="2">
    <location>
        <begin position="276"/>
        <end position="297"/>
    </location>
</feature>
<evidence type="ECO:0000256" key="2">
    <source>
        <dbReference type="SAM" id="Phobius"/>
    </source>
</evidence>
<reference evidence="4 8" key="1">
    <citation type="submission" date="2019-09" db="EMBL/GenBank/DDBJ databases">
        <title>Comparative analysis of L. crispatus genomes revealed niche specific adaptation to different host and body sites.</title>
        <authorList>
            <person name="Pan M."/>
            <person name="Hidalgo-Cantabrana C."/>
            <person name="Barrangou R."/>
        </authorList>
    </citation>
    <scope>NUCLEOTIDE SEQUENCE [LARGE SCALE GENOMIC DNA]</scope>
    <source>
        <strain evidence="4 8">NCK2488</strain>
    </source>
</reference>
<keyword evidence="2" id="KW-0472">Membrane</keyword>
<evidence type="ECO:0000259" key="3">
    <source>
        <dbReference type="Pfam" id="PF02517"/>
    </source>
</evidence>
<dbReference type="Proteomes" id="UP001230300">
    <property type="component" value="Unassembled WGS sequence"/>
</dbReference>
<dbReference type="EMBL" id="VUAV01000015">
    <property type="protein sequence ID" value="KAA8813016.1"/>
    <property type="molecule type" value="Genomic_DNA"/>
</dbReference>
<dbReference type="GeneID" id="69824169"/>
<organism evidence="4 8">
    <name type="scientific">Lactobacillus crispatus</name>
    <dbReference type="NCBI Taxonomy" id="47770"/>
    <lineage>
        <taxon>Bacteria</taxon>
        <taxon>Bacillati</taxon>
        <taxon>Bacillota</taxon>
        <taxon>Bacilli</taxon>
        <taxon>Lactobacillales</taxon>
        <taxon>Lactobacillaceae</taxon>
        <taxon>Lactobacillus</taxon>
    </lineage>
</organism>
<protein>
    <submittedName>
        <fullName evidence="5">Abortive infection protein</fullName>
    </submittedName>
    <submittedName>
        <fullName evidence="4">CPBP family intramembrane metalloprotease</fullName>
        <ecNumber evidence="6">3.4.-.-</ecNumber>
    </submittedName>
</protein>